<reference evidence="2 3" key="1">
    <citation type="submission" date="2014-04" db="EMBL/GenBank/DDBJ databases">
        <authorList>
            <consortium name="DOE Joint Genome Institute"/>
            <person name="Kuo A."/>
            <person name="Girlanda M."/>
            <person name="Perotto S."/>
            <person name="Kohler A."/>
            <person name="Nagy L.G."/>
            <person name="Floudas D."/>
            <person name="Copeland A."/>
            <person name="Barry K.W."/>
            <person name="Cichocki N."/>
            <person name="Veneault-Fourrey C."/>
            <person name="LaButti K."/>
            <person name="Lindquist E.A."/>
            <person name="Lipzen A."/>
            <person name="Lundell T."/>
            <person name="Morin E."/>
            <person name="Murat C."/>
            <person name="Sun H."/>
            <person name="Tunlid A."/>
            <person name="Henrissat B."/>
            <person name="Grigoriev I.V."/>
            <person name="Hibbett D.S."/>
            <person name="Martin F."/>
            <person name="Nordberg H.P."/>
            <person name="Cantor M.N."/>
            <person name="Hua S.X."/>
        </authorList>
    </citation>
    <scope>NUCLEOTIDE SEQUENCE [LARGE SCALE GENOMIC DNA]</scope>
    <source>
        <strain evidence="2 3">MUT 4182</strain>
    </source>
</reference>
<name>A0A0C3KYJ6_9AGAM</name>
<evidence type="ECO:0000313" key="2">
    <source>
        <dbReference type="EMBL" id="KIO26443.1"/>
    </source>
</evidence>
<gene>
    <name evidence="2" type="ORF">M407DRAFT_24290</name>
</gene>
<feature type="compositionally biased region" description="Basic and acidic residues" evidence="1">
    <location>
        <begin position="142"/>
        <end position="151"/>
    </location>
</feature>
<evidence type="ECO:0000256" key="1">
    <source>
        <dbReference type="SAM" id="MobiDB-lite"/>
    </source>
</evidence>
<dbReference type="OrthoDB" id="10557849at2759"/>
<feature type="compositionally biased region" description="Low complexity" evidence="1">
    <location>
        <begin position="37"/>
        <end position="58"/>
    </location>
</feature>
<organism evidence="2 3">
    <name type="scientific">Tulasnella calospora MUT 4182</name>
    <dbReference type="NCBI Taxonomy" id="1051891"/>
    <lineage>
        <taxon>Eukaryota</taxon>
        <taxon>Fungi</taxon>
        <taxon>Dikarya</taxon>
        <taxon>Basidiomycota</taxon>
        <taxon>Agaricomycotina</taxon>
        <taxon>Agaricomycetes</taxon>
        <taxon>Cantharellales</taxon>
        <taxon>Tulasnellaceae</taxon>
        <taxon>Tulasnella</taxon>
    </lineage>
</organism>
<accession>A0A0C3KYJ6</accession>
<evidence type="ECO:0000313" key="3">
    <source>
        <dbReference type="Proteomes" id="UP000054248"/>
    </source>
</evidence>
<protein>
    <submittedName>
        <fullName evidence="2">Uncharacterized protein</fullName>
    </submittedName>
</protein>
<reference evidence="3" key="2">
    <citation type="submission" date="2015-01" db="EMBL/GenBank/DDBJ databases">
        <title>Evolutionary Origins and Diversification of the Mycorrhizal Mutualists.</title>
        <authorList>
            <consortium name="DOE Joint Genome Institute"/>
            <consortium name="Mycorrhizal Genomics Consortium"/>
            <person name="Kohler A."/>
            <person name="Kuo A."/>
            <person name="Nagy L.G."/>
            <person name="Floudas D."/>
            <person name="Copeland A."/>
            <person name="Barry K.W."/>
            <person name="Cichocki N."/>
            <person name="Veneault-Fourrey C."/>
            <person name="LaButti K."/>
            <person name="Lindquist E.A."/>
            <person name="Lipzen A."/>
            <person name="Lundell T."/>
            <person name="Morin E."/>
            <person name="Murat C."/>
            <person name="Riley R."/>
            <person name="Ohm R."/>
            <person name="Sun H."/>
            <person name="Tunlid A."/>
            <person name="Henrissat B."/>
            <person name="Grigoriev I.V."/>
            <person name="Hibbett D.S."/>
            <person name="Martin F."/>
        </authorList>
    </citation>
    <scope>NUCLEOTIDE SEQUENCE [LARGE SCALE GENOMIC DNA]</scope>
    <source>
        <strain evidence="3">MUT 4182</strain>
    </source>
</reference>
<feature type="compositionally biased region" description="Basic and acidic residues" evidence="1">
    <location>
        <begin position="188"/>
        <end position="200"/>
    </location>
</feature>
<keyword evidence="3" id="KW-1185">Reference proteome</keyword>
<dbReference type="AlphaFoldDB" id="A0A0C3KYJ6"/>
<dbReference type="HOGENOM" id="CLU_1367133_0_0_1"/>
<feature type="region of interest" description="Disordered" evidence="1">
    <location>
        <begin position="1"/>
        <end position="200"/>
    </location>
</feature>
<proteinExistence type="predicted"/>
<sequence>MPHYTRTKTKISPEQKASVDQDSDNGQEDHAVVQQTAKVGAKKSAPVAKAKSKASASPAKKRPISATRSDDTDHASVDDEIATKKKKVVSAAGKDQDTPLPRGTRSQTASTGVGDESDAAEPEDRADSTKAGASKTAQSNEEGTKKKDLTRQVRTHLPTRLFPAETILSSRRLKRMEPDSEDWDEEAAEVHYVDKERLNE</sequence>
<dbReference type="Proteomes" id="UP000054248">
    <property type="component" value="Unassembled WGS sequence"/>
</dbReference>
<dbReference type="EMBL" id="KN823024">
    <property type="protein sequence ID" value="KIO26443.1"/>
    <property type="molecule type" value="Genomic_DNA"/>
</dbReference>
<feature type="compositionally biased region" description="Basic and acidic residues" evidence="1">
    <location>
        <begin position="68"/>
        <end position="83"/>
    </location>
</feature>